<dbReference type="PANTHER" id="PTHR23104">
    <property type="entry name" value="MULTIPLE COAGULATION FACTOR DEFICIENCY PROTEIN 2 NEURAL STEM CELL DERIVED NEURONAL SURVIVAL PROTEIN"/>
    <property type="match status" value="1"/>
</dbReference>
<proteinExistence type="predicted"/>
<dbReference type="PROSITE" id="PS00018">
    <property type="entry name" value="EF_HAND_1"/>
    <property type="match status" value="1"/>
</dbReference>
<dbReference type="InterPro" id="IPR018247">
    <property type="entry name" value="EF_Hand_1_Ca_BS"/>
</dbReference>
<dbReference type="GO" id="GO:0005509">
    <property type="term" value="F:calcium ion binding"/>
    <property type="evidence" value="ECO:0007669"/>
    <property type="project" value="InterPro"/>
</dbReference>
<evidence type="ECO:0000259" key="5">
    <source>
        <dbReference type="PROSITE" id="PS50222"/>
    </source>
</evidence>
<keyword evidence="2" id="KW-0677">Repeat</keyword>
<evidence type="ECO:0000313" key="6">
    <source>
        <dbReference type="EMBL" id="CAF0898325.1"/>
    </source>
</evidence>
<comment type="caution">
    <text evidence="6">The sequence shown here is derived from an EMBL/GenBank/DDBJ whole genome shotgun (WGS) entry which is preliminary data.</text>
</comment>
<evidence type="ECO:0000256" key="4">
    <source>
        <dbReference type="SAM" id="SignalP"/>
    </source>
</evidence>
<dbReference type="Proteomes" id="UP000663879">
    <property type="component" value="Unassembled WGS sequence"/>
</dbReference>
<feature type="chain" id="PRO_5033053767" description="EF-hand domain-containing protein" evidence="4">
    <location>
        <begin position="16"/>
        <end position="165"/>
    </location>
</feature>
<keyword evidence="7" id="KW-1185">Reference proteome</keyword>
<dbReference type="Gene3D" id="1.10.238.10">
    <property type="entry name" value="EF-hand"/>
    <property type="match status" value="1"/>
</dbReference>
<accession>A0A813ZIB3</accession>
<organism evidence="6 7">
    <name type="scientific">Brachionus calyciflorus</name>
    <dbReference type="NCBI Taxonomy" id="104777"/>
    <lineage>
        <taxon>Eukaryota</taxon>
        <taxon>Metazoa</taxon>
        <taxon>Spiralia</taxon>
        <taxon>Gnathifera</taxon>
        <taxon>Rotifera</taxon>
        <taxon>Eurotatoria</taxon>
        <taxon>Monogononta</taxon>
        <taxon>Pseudotrocha</taxon>
        <taxon>Ploima</taxon>
        <taxon>Brachionidae</taxon>
        <taxon>Brachionus</taxon>
    </lineage>
</organism>
<name>A0A813ZIB3_9BILA</name>
<dbReference type="InterPro" id="IPR002048">
    <property type="entry name" value="EF_hand_dom"/>
</dbReference>
<dbReference type="PROSITE" id="PS50222">
    <property type="entry name" value="EF_HAND_2"/>
    <property type="match status" value="1"/>
</dbReference>
<evidence type="ECO:0000256" key="2">
    <source>
        <dbReference type="ARBA" id="ARBA00022737"/>
    </source>
</evidence>
<keyword evidence="3" id="KW-0106">Calcium</keyword>
<dbReference type="PANTHER" id="PTHR23104:SF1">
    <property type="entry name" value="EF-HAND DOMAIN-CONTAINING PROTEIN"/>
    <property type="match status" value="1"/>
</dbReference>
<gene>
    <name evidence="6" type="ORF">OXX778_LOCUS11268</name>
</gene>
<evidence type="ECO:0000256" key="3">
    <source>
        <dbReference type="ARBA" id="ARBA00022837"/>
    </source>
</evidence>
<dbReference type="EMBL" id="CAJNOC010001885">
    <property type="protein sequence ID" value="CAF0898325.1"/>
    <property type="molecule type" value="Genomic_DNA"/>
</dbReference>
<feature type="signal peptide" evidence="4">
    <location>
        <begin position="1"/>
        <end position="15"/>
    </location>
</feature>
<protein>
    <recommendedName>
        <fullName evidence="5">EF-hand domain-containing protein</fullName>
    </recommendedName>
</protein>
<sequence length="165" mass="19516">MYVVFSFLFISMAHCHQSHHGSHHPQPEKPQMHNSKMAQDINHVTEHLKEKIDVKRDLTPEEIEFFYFMEHDFNNDSRLDGLEILSAIKHSDLAKDLQIDTSKIEKSKQREAFNMEVNYYTDIIDEILKEDDLNNDGYLSYLEYSLARRRDELEEAKQKAKKKAS</sequence>
<feature type="domain" description="EF-hand" evidence="5">
    <location>
        <begin position="119"/>
        <end position="154"/>
    </location>
</feature>
<dbReference type="AlphaFoldDB" id="A0A813ZIB3"/>
<dbReference type="OrthoDB" id="289247at2759"/>
<reference evidence="6" key="1">
    <citation type="submission" date="2021-02" db="EMBL/GenBank/DDBJ databases">
        <authorList>
            <person name="Nowell W R."/>
        </authorList>
    </citation>
    <scope>NUCLEOTIDE SEQUENCE</scope>
    <source>
        <strain evidence="6">Ploen Becks lab</strain>
    </source>
</reference>
<dbReference type="SUPFAM" id="SSF47473">
    <property type="entry name" value="EF-hand"/>
    <property type="match status" value="1"/>
</dbReference>
<evidence type="ECO:0000256" key="1">
    <source>
        <dbReference type="ARBA" id="ARBA00022729"/>
    </source>
</evidence>
<dbReference type="InterPro" id="IPR052110">
    <property type="entry name" value="MCFD2-like"/>
</dbReference>
<dbReference type="InterPro" id="IPR011992">
    <property type="entry name" value="EF-hand-dom_pair"/>
</dbReference>
<evidence type="ECO:0000313" key="7">
    <source>
        <dbReference type="Proteomes" id="UP000663879"/>
    </source>
</evidence>
<keyword evidence="1 4" id="KW-0732">Signal</keyword>